<accession>A0A453LAZ6</accession>
<dbReference type="Proteomes" id="UP000015105">
    <property type="component" value="Chromosome 5D"/>
</dbReference>
<dbReference type="PANTHER" id="PTHR33913:SF6">
    <property type="entry name" value="DRBM DOMAIN-CONTAINING PROTEIN"/>
    <property type="match status" value="1"/>
</dbReference>
<evidence type="ECO:0000313" key="1">
    <source>
        <dbReference type="EnsemblPlants" id="AET5Gv20694200.15"/>
    </source>
</evidence>
<reference evidence="1" key="5">
    <citation type="journal article" date="2021" name="G3 (Bethesda)">
        <title>Aegilops tauschii genome assembly Aet v5.0 features greater sequence contiguity and improved annotation.</title>
        <authorList>
            <person name="Wang L."/>
            <person name="Zhu T."/>
            <person name="Rodriguez J.C."/>
            <person name="Deal K.R."/>
            <person name="Dubcovsky J."/>
            <person name="McGuire P.E."/>
            <person name="Lux T."/>
            <person name="Spannagl M."/>
            <person name="Mayer K.F.X."/>
            <person name="Baldrich P."/>
            <person name="Meyers B.C."/>
            <person name="Huo N."/>
            <person name="Gu Y.Q."/>
            <person name="Zhou H."/>
            <person name="Devos K.M."/>
            <person name="Bennetzen J.L."/>
            <person name="Unver T."/>
            <person name="Budak H."/>
            <person name="Gulick P.J."/>
            <person name="Galiba G."/>
            <person name="Kalapos B."/>
            <person name="Nelson D.R."/>
            <person name="Li P."/>
            <person name="You F.M."/>
            <person name="Luo M.C."/>
            <person name="Dvorak J."/>
        </authorList>
    </citation>
    <scope>NUCLEOTIDE SEQUENCE [LARGE SCALE GENOMIC DNA]</scope>
    <source>
        <strain evidence="1">cv. AL8/78</strain>
    </source>
</reference>
<reference evidence="1" key="4">
    <citation type="submission" date="2019-03" db="UniProtKB">
        <authorList>
            <consortium name="EnsemblPlants"/>
        </authorList>
    </citation>
    <scope>IDENTIFICATION</scope>
</reference>
<organism evidence="1 2">
    <name type="scientific">Aegilops tauschii subsp. strangulata</name>
    <name type="common">Goatgrass</name>
    <dbReference type="NCBI Taxonomy" id="200361"/>
    <lineage>
        <taxon>Eukaryota</taxon>
        <taxon>Viridiplantae</taxon>
        <taxon>Streptophyta</taxon>
        <taxon>Embryophyta</taxon>
        <taxon>Tracheophyta</taxon>
        <taxon>Spermatophyta</taxon>
        <taxon>Magnoliopsida</taxon>
        <taxon>Liliopsida</taxon>
        <taxon>Poales</taxon>
        <taxon>Poaceae</taxon>
        <taxon>BOP clade</taxon>
        <taxon>Pooideae</taxon>
        <taxon>Triticodae</taxon>
        <taxon>Triticeae</taxon>
        <taxon>Triticinae</taxon>
        <taxon>Aegilops</taxon>
    </lineage>
</organism>
<proteinExistence type="predicted"/>
<reference evidence="2" key="2">
    <citation type="journal article" date="2017" name="Nat. Plants">
        <title>The Aegilops tauschii genome reveals multiple impacts of transposons.</title>
        <authorList>
            <person name="Zhao G."/>
            <person name="Zou C."/>
            <person name="Li K."/>
            <person name="Wang K."/>
            <person name="Li T."/>
            <person name="Gao L."/>
            <person name="Zhang X."/>
            <person name="Wang H."/>
            <person name="Yang Z."/>
            <person name="Liu X."/>
            <person name="Jiang W."/>
            <person name="Mao L."/>
            <person name="Kong X."/>
            <person name="Jiao Y."/>
            <person name="Jia J."/>
        </authorList>
    </citation>
    <scope>NUCLEOTIDE SEQUENCE [LARGE SCALE GENOMIC DNA]</scope>
    <source>
        <strain evidence="2">cv. AL8/78</strain>
    </source>
</reference>
<sequence length="206" mass="23459">MFFWEPYVSKSSVLNCGVSHFSLWTNRLPHFVTYKSSVGTVANFGKKFFLGIFFFEMFWQEVASIPVPHFLYSSCFKTYAEGKMTPKAVSIISKYKETCSDMTEVTNSSCSGDGGQPITKRKKLREALLRHCQELDEICRGAHWISPRYTLLPSASDGMYHASVRLRCLDFEMSITGDLRPTPHEARCSAASNMILELHKKAEQEQ</sequence>
<dbReference type="PANTHER" id="PTHR33913">
    <property type="entry name" value="ALEURONE LAYER MORPHOGENESIS PROTEIN"/>
    <property type="match status" value="1"/>
</dbReference>
<reference evidence="1" key="3">
    <citation type="journal article" date="2017" name="Nature">
        <title>Genome sequence of the progenitor of the wheat D genome Aegilops tauschii.</title>
        <authorList>
            <person name="Luo M.C."/>
            <person name="Gu Y.Q."/>
            <person name="Puiu D."/>
            <person name="Wang H."/>
            <person name="Twardziok S.O."/>
            <person name="Deal K.R."/>
            <person name="Huo N."/>
            <person name="Zhu T."/>
            <person name="Wang L."/>
            <person name="Wang Y."/>
            <person name="McGuire P.E."/>
            <person name="Liu S."/>
            <person name="Long H."/>
            <person name="Ramasamy R.K."/>
            <person name="Rodriguez J.C."/>
            <person name="Van S.L."/>
            <person name="Yuan L."/>
            <person name="Wang Z."/>
            <person name="Xia Z."/>
            <person name="Xiao L."/>
            <person name="Anderson O.D."/>
            <person name="Ouyang S."/>
            <person name="Liang Y."/>
            <person name="Zimin A.V."/>
            <person name="Pertea G."/>
            <person name="Qi P."/>
            <person name="Bennetzen J.L."/>
            <person name="Dai X."/>
            <person name="Dawson M.W."/>
            <person name="Muller H.G."/>
            <person name="Kugler K."/>
            <person name="Rivarola-Duarte L."/>
            <person name="Spannagl M."/>
            <person name="Mayer K.F.X."/>
            <person name="Lu F.H."/>
            <person name="Bevan M.W."/>
            <person name="Leroy P."/>
            <person name="Li P."/>
            <person name="You F.M."/>
            <person name="Sun Q."/>
            <person name="Liu Z."/>
            <person name="Lyons E."/>
            <person name="Wicker T."/>
            <person name="Salzberg S.L."/>
            <person name="Devos K.M."/>
            <person name="Dvorak J."/>
        </authorList>
    </citation>
    <scope>NUCLEOTIDE SEQUENCE [LARGE SCALE GENOMIC DNA]</scope>
    <source>
        <strain evidence="1">cv. AL8/78</strain>
    </source>
</reference>
<protein>
    <submittedName>
        <fullName evidence="1">Uncharacterized protein</fullName>
    </submittedName>
</protein>
<dbReference type="Gramene" id="AET5Gv20694200.15">
    <property type="protein sequence ID" value="AET5Gv20694200.15"/>
    <property type="gene ID" value="AET5Gv20694200"/>
</dbReference>
<dbReference type="AlphaFoldDB" id="A0A453LAZ6"/>
<evidence type="ECO:0000313" key="2">
    <source>
        <dbReference type="Proteomes" id="UP000015105"/>
    </source>
</evidence>
<keyword evidence="2" id="KW-1185">Reference proteome</keyword>
<reference evidence="2" key="1">
    <citation type="journal article" date="2014" name="Science">
        <title>Ancient hybridizations among the ancestral genomes of bread wheat.</title>
        <authorList>
            <consortium name="International Wheat Genome Sequencing Consortium,"/>
            <person name="Marcussen T."/>
            <person name="Sandve S.R."/>
            <person name="Heier L."/>
            <person name="Spannagl M."/>
            <person name="Pfeifer M."/>
            <person name="Jakobsen K.S."/>
            <person name="Wulff B.B."/>
            <person name="Steuernagel B."/>
            <person name="Mayer K.F."/>
            <person name="Olsen O.A."/>
        </authorList>
    </citation>
    <scope>NUCLEOTIDE SEQUENCE [LARGE SCALE GENOMIC DNA]</scope>
    <source>
        <strain evidence="2">cv. AL8/78</strain>
    </source>
</reference>
<name>A0A453LAZ6_AEGTS</name>
<dbReference type="EnsemblPlants" id="AET5Gv20694200.15">
    <property type="protein sequence ID" value="AET5Gv20694200.15"/>
    <property type="gene ID" value="AET5Gv20694200"/>
</dbReference>